<evidence type="ECO:0000259" key="1">
    <source>
        <dbReference type="Pfam" id="PF00561"/>
    </source>
</evidence>
<reference evidence="2 3" key="1">
    <citation type="submission" date="2020-05" db="EMBL/GenBank/DDBJ databases">
        <title>Aquincola sp. isolate from soil.</title>
        <authorList>
            <person name="Han J."/>
            <person name="Kim D.-U."/>
        </authorList>
    </citation>
    <scope>NUCLEOTIDE SEQUENCE [LARGE SCALE GENOMIC DNA]</scope>
    <source>
        <strain evidence="2 3">S2</strain>
    </source>
</reference>
<feature type="domain" description="AB hydrolase-1" evidence="1">
    <location>
        <begin position="99"/>
        <end position="222"/>
    </location>
</feature>
<organism evidence="2 3">
    <name type="scientific">Pseudaquabacterium terrae</name>
    <dbReference type="NCBI Taxonomy" id="2732868"/>
    <lineage>
        <taxon>Bacteria</taxon>
        <taxon>Pseudomonadati</taxon>
        <taxon>Pseudomonadota</taxon>
        <taxon>Betaproteobacteria</taxon>
        <taxon>Burkholderiales</taxon>
        <taxon>Sphaerotilaceae</taxon>
        <taxon>Pseudaquabacterium</taxon>
    </lineage>
</organism>
<sequence>MSVSGAGIAPPAAAANPAAAFYATPGARLAGALLRTLQRWSPALGTRLAMALFCTPLPGKRHARAKPVPAPWTARRHRFEDGTLATWQRSDVAPGAPKVLLVHGWAGDAQQWRVLGDRLAAAGFDPVLLDLPAHGRSDGRRANLPQWVRALFAVSAALGPWHAVVAHSLGGLAAAHALARGLPAVRLALVAVSPPPRLFLRWFAGVLGAGEPLAARMQAWFERHTGVPMHEFEAAWLGARLVQPALLLHDQDDRTAPLAGAERLAAAISGARLETTRELGHRRILADAGVLERLLAHVSAGR</sequence>
<dbReference type="Proteomes" id="UP000737171">
    <property type="component" value="Unassembled WGS sequence"/>
</dbReference>
<name>A0ABX2EKT5_9BURK</name>
<dbReference type="Gene3D" id="3.40.50.1820">
    <property type="entry name" value="alpha/beta hydrolase"/>
    <property type="match status" value="1"/>
</dbReference>
<dbReference type="InterPro" id="IPR000073">
    <property type="entry name" value="AB_hydrolase_1"/>
</dbReference>
<evidence type="ECO:0000313" key="3">
    <source>
        <dbReference type="Proteomes" id="UP000737171"/>
    </source>
</evidence>
<keyword evidence="2" id="KW-0378">Hydrolase</keyword>
<dbReference type="SUPFAM" id="SSF53474">
    <property type="entry name" value="alpha/beta-Hydrolases"/>
    <property type="match status" value="1"/>
</dbReference>
<proteinExistence type="predicted"/>
<dbReference type="InterPro" id="IPR029058">
    <property type="entry name" value="AB_hydrolase_fold"/>
</dbReference>
<dbReference type="PANTHER" id="PTHR43689:SF8">
    <property type="entry name" value="ALPHA_BETA-HYDROLASES SUPERFAMILY PROTEIN"/>
    <property type="match status" value="1"/>
</dbReference>
<comment type="caution">
    <text evidence="2">The sequence shown here is derived from an EMBL/GenBank/DDBJ whole genome shotgun (WGS) entry which is preliminary data.</text>
</comment>
<protein>
    <submittedName>
        <fullName evidence="2">Alpha/beta hydrolase</fullName>
    </submittedName>
</protein>
<gene>
    <name evidence="2" type="ORF">HLB44_19910</name>
</gene>
<dbReference type="RefSeq" id="WP_173125831.1">
    <property type="nucleotide sequence ID" value="NZ_JABRWJ010000006.1"/>
</dbReference>
<dbReference type="EMBL" id="JABRWJ010000006">
    <property type="protein sequence ID" value="NRF69267.1"/>
    <property type="molecule type" value="Genomic_DNA"/>
</dbReference>
<dbReference type="Pfam" id="PF00561">
    <property type="entry name" value="Abhydrolase_1"/>
    <property type="match status" value="1"/>
</dbReference>
<accession>A0ABX2EKT5</accession>
<dbReference type="PANTHER" id="PTHR43689">
    <property type="entry name" value="HYDROLASE"/>
    <property type="match status" value="1"/>
</dbReference>
<keyword evidence="3" id="KW-1185">Reference proteome</keyword>
<evidence type="ECO:0000313" key="2">
    <source>
        <dbReference type="EMBL" id="NRF69267.1"/>
    </source>
</evidence>
<dbReference type="GO" id="GO:0016787">
    <property type="term" value="F:hydrolase activity"/>
    <property type="evidence" value="ECO:0007669"/>
    <property type="project" value="UniProtKB-KW"/>
</dbReference>